<protein>
    <submittedName>
        <fullName evidence="2">Uncharacterized protein</fullName>
    </submittedName>
</protein>
<dbReference type="EMBL" id="BARS01038750">
    <property type="protein sequence ID" value="GAG26032.1"/>
    <property type="molecule type" value="Genomic_DNA"/>
</dbReference>
<name>X0WS63_9ZZZZ</name>
<organism evidence="2">
    <name type="scientific">marine sediment metagenome</name>
    <dbReference type="NCBI Taxonomy" id="412755"/>
    <lineage>
        <taxon>unclassified sequences</taxon>
        <taxon>metagenomes</taxon>
        <taxon>ecological metagenomes</taxon>
    </lineage>
</organism>
<feature type="region of interest" description="Disordered" evidence="1">
    <location>
        <begin position="1"/>
        <end position="39"/>
    </location>
</feature>
<sequence>MHGKHEHYPGQTVEKGYGVAQEDTAAQFPATGKQIGYSH</sequence>
<accession>X0WS63</accession>
<proteinExistence type="predicted"/>
<comment type="caution">
    <text evidence="2">The sequence shown here is derived from an EMBL/GenBank/DDBJ whole genome shotgun (WGS) entry which is preliminary data.</text>
</comment>
<dbReference type="AlphaFoldDB" id="X0WS63"/>
<gene>
    <name evidence="2" type="ORF">S01H1_59252</name>
</gene>
<reference evidence="2" key="1">
    <citation type="journal article" date="2014" name="Front. Microbiol.">
        <title>High frequency of phylogenetically diverse reductive dehalogenase-homologous genes in deep subseafloor sedimentary metagenomes.</title>
        <authorList>
            <person name="Kawai M."/>
            <person name="Futagami T."/>
            <person name="Toyoda A."/>
            <person name="Takaki Y."/>
            <person name="Nishi S."/>
            <person name="Hori S."/>
            <person name="Arai W."/>
            <person name="Tsubouchi T."/>
            <person name="Morono Y."/>
            <person name="Uchiyama I."/>
            <person name="Ito T."/>
            <person name="Fujiyama A."/>
            <person name="Inagaki F."/>
            <person name="Takami H."/>
        </authorList>
    </citation>
    <scope>NUCLEOTIDE SEQUENCE</scope>
    <source>
        <strain evidence="2">Expedition CK06-06</strain>
    </source>
</reference>
<evidence type="ECO:0000313" key="2">
    <source>
        <dbReference type="EMBL" id="GAG26032.1"/>
    </source>
</evidence>
<evidence type="ECO:0000256" key="1">
    <source>
        <dbReference type="SAM" id="MobiDB-lite"/>
    </source>
</evidence>
<feature type="non-terminal residue" evidence="2">
    <location>
        <position position="39"/>
    </location>
</feature>